<evidence type="ECO:0000256" key="7">
    <source>
        <dbReference type="SAM" id="Phobius"/>
    </source>
</evidence>
<sequence length="350" mass="38157">MNAERVNKIQGVLFMALFAFAAFYIADFPIFKTTLRISPLIIGIIFGMIYANTLRHNLPEAWVPGIKFSSKTILRTAIVFYGFRLTLTDVEAVGLSAVLVDIVMVTSVVLLGLLIGRLLKLDRDTSILTSTGSAICGAAAVLGTEPVLGGKPNKTVIAVSTVVIFGTLSMFLYPMFYRMGLLDGMTVKQVGVYTGSTLHEVAHVAGAGAAMGDPFIAATATITKMIRVILLAPYLVILGFVVKPLQSQTSLSVKRKVQIPWFAVWFLVMIGVNTLLQIVSDAYGFRDGYDATMKVVEWFDNFGLTMAMVALGTDASIAKFKEAGFKPFLLALILFFWLLFAGYWVVKFIA</sequence>
<evidence type="ECO:0000313" key="8">
    <source>
        <dbReference type="EMBL" id="KGN73431.1"/>
    </source>
</evidence>
<dbReference type="eggNOG" id="COG2855">
    <property type="taxonomic scope" value="Bacteria"/>
</dbReference>
<proteinExistence type="inferred from homology"/>
<dbReference type="NCBIfam" id="TIGR00698">
    <property type="entry name" value="YeiH family putative sulfate export transporter"/>
    <property type="match status" value="1"/>
</dbReference>
<evidence type="ECO:0000256" key="3">
    <source>
        <dbReference type="ARBA" id="ARBA00022475"/>
    </source>
</evidence>
<evidence type="ECO:0000256" key="2">
    <source>
        <dbReference type="ARBA" id="ARBA00007977"/>
    </source>
</evidence>
<feature type="transmembrane region" description="Helical" evidence="7">
    <location>
        <begin position="66"/>
        <end position="83"/>
    </location>
</feature>
<feature type="transmembrane region" description="Helical" evidence="7">
    <location>
        <begin position="37"/>
        <end position="54"/>
    </location>
</feature>
<dbReference type="Proteomes" id="UP000030103">
    <property type="component" value="Unassembled WGS sequence"/>
</dbReference>
<evidence type="ECO:0000313" key="9">
    <source>
        <dbReference type="Proteomes" id="UP000030103"/>
    </source>
</evidence>
<feature type="transmembrane region" description="Helical" evidence="7">
    <location>
        <begin position="95"/>
        <end position="115"/>
    </location>
</feature>
<comment type="caution">
    <text evidence="8">The sequence shown here is derived from an EMBL/GenBank/DDBJ whole genome shotgun (WGS) entry which is preliminary data.</text>
</comment>
<feature type="transmembrane region" description="Helical" evidence="7">
    <location>
        <begin position="262"/>
        <end position="283"/>
    </location>
</feature>
<dbReference type="AlphaFoldDB" id="A0A0A2E3L1"/>
<dbReference type="PANTHER" id="PTHR30106">
    <property type="entry name" value="INNER MEMBRANE PROTEIN YEIH-RELATED"/>
    <property type="match status" value="1"/>
</dbReference>
<comment type="subcellular location">
    <subcellularLocation>
        <location evidence="1">Cell membrane</location>
        <topology evidence="1">Multi-pass membrane protein</topology>
    </subcellularLocation>
</comment>
<keyword evidence="5 7" id="KW-1133">Transmembrane helix</keyword>
<evidence type="ECO:0000256" key="1">
    <source>
        <dbReference type="ARBA" id="ARBA00004651"/>
    </source>
</evidence>
<dbReference type="GO" id="GO:0005886">
    <property type="term" value="C:plasma membrane"/>
    <property type="evidence" value="ECO:0007669"/>
    <property type="project" value="UniProtKB-SubCell"/>
</dbReference>
<feature type="transmembrane region" description="Helical" evidence="7">
    <location>
        <begin position="12"/>
        <end position="31"/>
    </location>
</feature>
<dbReference type="Pfam" id="PF03601">
    <property type="entry name" value="Cons_hypoth698"/>
    <property type="match status" value="1"/>
</dbReference>
<evidence type="ECO:0000256" key="6">
    <source>
        <dbReference type="ARBA" id="ARBA00023136"/>
    </source>
</evidence>
<feature type="transmembrane region" description="Helical" evidence="7">
    <location>
        <begin position="127"/>
        <end position="144"/>
    </location>
</feature>
<dbReference type="OrthoDB" id="9811391at2"/>
<keyword evidence="9" id="KW-1185">Reference proteome</keyword>
<dbReference type="InterPro" id="IPR018383">
    <property type="entry name" value="UPF0324_pro"/>
</dbReference>
<gene>
    <name evidence="8" type="ORF">HQ47_08210</name>
</gene>
<evidence type="ECO:0000256" key="4">
    <source>
        <dbReference type="ARBA" id="ARBA00022692"/>
    </source>
</evidence>
<feature type="transmembrane region" description="Helical" evidence="7">
    <location>
        <begin position="295"/>
        <end position="313"/>
    </location>
</feature>
<name>A0A0A2E3L1_9PORP</name>
<organism evidence="8 9">
    <name type="scientific">Porphyromonas macacae</name>
    <dbReference type="NCBI Taxonomy" id="28115"/>
    <lineage>
        <taxon>Bacteria</taxon>
        <taxon>Pseudomonadati</taxon>
        <taxon>Bacteroidota</taxon>
        <taxon>Bacteroidia</taxon>
        <taxon>Bacteroidales</taxon>
        <taxon>Porphyromonadaceae</taxon>
        <taxon>Porphyromonas</taxon>
    </lineage>
</organism>
<keyword evidence="3" id="KW-1003">Cell membrane</keyword>
<reference evidence="8 9" key="1">
    <citation type="submission" date="2014-09" db="EMBL/GenBank/DDBJ databases">
        <title>Draft Genome Sequence of Porphyromonas macacae COT-192_OH2859.</title>
        <authorList>
            <person name="Wallis C."/>
            <person name="Deusch O."/>
            <person name="O'Flynn C."/>
            <person name="Davis I."/>
            <person name="Horsfall A."/>
            <person name="Kirkwood N."/>
            <person name="Harris S."/>
            <person name="Eisen J.A."/>
            <person name="Coil D.A."/>
            <person name="Darling A.E."/>
            <person name="Jospin G."/>
            <person name="Alexiev A."/>
        </authorList>
    </citation>
    <scope>NUCLEOTIDE SEQUENCE [LARGE SCALE GENOMIC DNA]</scope>
    <source>
        <strain evidence="9">COT-192 OH2859</strain>
    </source>
</reference>
<dbReference type="STRING" id="28115.HQ47_08210"/>
<dbReference type="InterPro" id="IPR004630">
    <property type="entry name" value="UPF0324_YeiH-like"/>
</dbReference>
<feature type="transmembrane region" description="Helical" evidence="7">
    <location>
        <begin position="225"/>
        <end position="242"/>
    </location>
</feature>
<dbReference type="PANTHER" id="PTHR30106:SF2">
    <property type="entry name" value="UPF0324 INNER MEMBRANE PROTEIN YEIH"/>
    <property type="match status" value="1"/>
</dbReference>
<keyword evidence="6 7" id="KW-0472">Membrane</keyword>
<feature type="transmembrane region" description="Helical" evidence="7">
    <location>
        <begin position="325"/>
        <end position="346"/>
    </location>
</feature>
<feature type="transmembrane region" description="Helical" evidence="7">
    <location>
        <begin position="156"/>
        <end position="176"/>
    </location>
</feature>
<accession>A0A0A2E3L1</accession>
<dbReference type="EMBL" id="JRFA01000023">
    <property type="protein sequence ID" value="KGN73431.1"/>
    <property type="molecule type" value="Genomic_DNA"/>
</dbReference>
<evidence type="ECO:0000256" key="5">
    <source>
        <dbReference type="ARBA" id="ARBA00022989"/>
    </source>
</evidence>
<protein>
    <submittedName>
        <fullName evidence="8">Membrane protein</fullName>
    </submittedName>
</protein>
<keyword evidence="4 7" id="KW-0812">Transmembrane</keyword>
<dbReference type="RefSeq" id="WP_036874608.1">
    <property type="nucleotide sequence ID" value="NZ_JRFA01000023.1"/>
</dbReference>
<comment type="similarity">
    <text evidence="2">Belongs to the UPF0324 family.</text>
</comment>